<organism evidence="2 3">
    <name type="scientific">Podospora didyma</name>
    <dbReference type="NCBI Taxonomy" id="330526"/>
    <lineage>
        <taxon>Eukaryota</taxon>
        <taxon>Fungi</taxon>
        <taxon>Dikarya</taxon>
        <taxon>Ascomycota</taxon>
        <taxon>Pezizomycotina</taxon>
        <taxon>Sordariomycetes</taxon>
        <taxon>Sordariomycetidae</taxon>
        <taxon>Sordariales</taxon>
        <taxon>Podosporaceae</taxon>
        <taxon>Podospora</taxon>
    </lineage>
</organism>
<dbReference type="PROSITE" id="PS51257">
    <property type="entry name" value="PROKAR_LIPOPROTEIN"/>
    <property type="match status" value="1"/>
</dbReference>
<feature type="signal peptide" evidence="1">
    <location>
        <begin position="1"/>
        <end position="20"/>
    </location>
</feature>
<accession>A0AAE0TVE9</accession>
<comment type="caution">
    <text evidence="2">The sequence shown here is derived from an EMBL/GenBank/DDBJ whole genome shotgun (WGS) entry which is preliminary data.</text>
</comment>
<name>A0AAE0TVE9_9PEZI</name>
<sequence>MKVSITLPIFLLQLSSTALAASCSGCANNKQCRYPDDLKATARTLCQQACAGDGDYIFTVNGNEGGDTAQFHLQPHTCPSHCVSAMNDIFDQCIGGGCTSGTWELDGQWYWVWAKMQNGANGCEIGI</sequence>
<evidence type="ECO:0000313" key="3">
    <source>
        <dbReference type="Proteomes" id="UP001285441"/>
    </source>
</evidence>
<dbReference type="AlphaFoldDB" id="A0AAE0TVE9"/>
<evidence type="ECO:0000256" key="1">
    <source>
        <dbReference type="SAM" id="SignalP"/>
    </source>
</evidence>
<keyword evidence="3" id="KW-1185">Reference proteome</keyword>
<reference evidence="2" key="1">
    <citation type="journal article" date="2023" name="Mol. Phylogenet. Evol.">
        <title>Genome-scale phylogeny and comparative genomics of the fungal order Sordariales.</title>
        <authorList>
            <person name="Hensen N."/>
            <person name="Bonometti L."/>
            <person name="Westerberg I."/>
            <person name="Brannstrom I.O."/>
            <person name="Guillou S."/>
            <person name="Cros-Aarteil S."/>
            <person name="Calhoun S."/>
            <person name="Haridas S."/>
            <person name="Kuo A."/>
            <person name="Mondo S."/>
            <person name="Pangilinan J."/>
            <person name="Riley R."/>
            <person name="LaButti K."/>
            <person name="Andreopoulos B."/>
            <person name="Lipzen A."/>
            <person name="Chen C."/>
            <person name="Yan M."/>
            <person name="Daum C."/>
            <person name="Ng V."/>
            <person name="Clum A."/>
            <person name="Steindorff A."/>
            <person name="Ohm R.A."/>
            <person name="Martin F."/>
            <person name="Silar P."/>
            <person name="Natvig D.O."/>
            <person name="Lalanne C."/>
            <person name="Gautier V."/>
            <person name="Ament-Velasquez S.L."/>
            <person name="Kruys A."/>
            <person name="Hutchinson M.I."/>
            <person name="Powell A.J."/>
            <person name="Barry K."/>
            <person name="Miller A.N."/>
            <person name="Grigoriev I.V."/>
            <person name="Debuchy R."/>
            <person name="Gladieux P."/>
            <person name="Hiltunen Thoren M."/>
            <person name="Johannesson H."/>
        </authorList>
    </citation>
    <scope>NUCLEOTIDE SEQUENCE</scope>
    <source>
        <strain evidence="2">CBS 232.78</strain>
    </source>
</reference>
<reference evidence="2" key="2">
    <citation type="submission" date="2023-06" db="EMBL/GenBank/DDBJ databases">
        <authorList>
            <consortium name="Lawrence Berkeley National Laboratory"/>
            <person name="Haridas S."/>
            <person name="Hensen N."/>
            <person name="Bonometti L."/>
            <person name="Westerberg I."/>
            <person name="Brannstrom I.O."/>
            <person name="Guillou S."/>
            <person name="Cros-Aarteil S."/>
            <person name="Calhoun S."/>
            <person name="Kuo A."/>
            <person name="Mondo S."/>
            <person name="Pangilinan J."/>
            <person name="Riley R."/>
            <person name="LaButti K."/>
            <person name="Andreopoulos B."/>
            <person name="Lipzen A."/>
            <person name="Chen C."/>
            <person name="Yanf M."/>
            <person name="Daum C."/>
            <person name="Ng V."/>
            <person name="Clum A."/>
            <person name="Steindorff A."/>
            <person name="Ohm R."/>
            <person name="Martin F."/>
            <person name="Silar P."/>
            <person name="Natvig D."/>
            <person name="Lalanne C."/>
            <person name="Gautier V."/>
            <person name="Ament-velasquez S.L."/>
            <person name="Kruys A."/>
            <person name="Hutchinson M.I."/>
            <person name="Powell A.J."/>
            <person name="Barry K."/>
            <person name="Miller A.N."/>
            <person name="Grigoriev I.V."/>
            <person name="Debuchy R."/>
            <person name="Gladieux P."/>
            <person name="Thoren M.H."/>
            <person name="Johannesson H."/>
        </authorList>
    </citation>
    <scope>NUCLEOTIDE SEQUENCE</scope>
    <source>
        <strain evidence="2">CBS 232.78</strain>
    </source>
</reference>
<proteinExistence type="predicted"/>
<gene>
    <name evidence="2" type="ORF">B0H63DRAFT_194397</name>
</gene>
<dbReference type="Proteomes" id="UP001285441">
    <property type="component" value="Unassembled WGS sequence"/>
</dbReference>
<feature type="chain" id="PRO_5041950744" evidence="1">
    <location>
        <begin position="21"/>
        <end position="127"/>
    </location>
</feature>
<dbReference type="EMBL" id="JAULSW010000005">
    <property type="protein sequence ID" value="KAK3380918.1"/>
    <property type="molecule type" value="Genomic_DNA"/>
</dbReference>
<evidence type="ECO:0000313" key="2">
    <source>
        <dbReference type="EMBL" id="KAK3380918.1"/>
    </source>
</evidence>
<keyword evidence="1" id="KW-0732">Signal</keyword>
<protein>
    <submittedName>
        <fullName evidence="2">Uncharacterized protein</fullName>
    </submittedName>
</protein>